<organism evidence="2 3">
    <name type="scientific">Paenibacillus sedimenti</name>
    <dbReference type="NCBI Taxonomy" id="2770274"/>
    <lineage>
        <taxon>Bacteria</taxon>
        <taxon>Bacillati</taxon>
        <taxon>Bacillota</taxon>
        <taxon>Bacilli</taxon>
        <taxon>Bacillales</taxon>
        <taxon>Paenibacillaceae</taxon>
        <taxon>Paenibacillus</taxon>
    </lineage>
</organism>
<dbReference type="RefSeq" id="WP_188174557.1">
    <property type="nucleotide sequence ID" value="NZ_JACVVD010000003.1"/>
</dbReference>
<name>A0A926KPA0_9BACL</name>
<keyword evidence="3" id="KW-1185">Reference proteome</keyword>
<keyword evidence="1" id="KW-0812">Transmembrane</keyword>
<evidence type="ECO:0000313" key="2">
    <source>
        <dbReference type="EMBL" id="MBD0380793.1"/>
    </source>
</evidence>
<gene>
    <name evidence="2" type="ORF">ICC18_11750</name>
</gene>
<accession>A0A926KPA0</accession>
<comment type="caution">
    <text evidence="2">The sequence shown here is derived from an EMBL/GenBank/DDBJ whole genome shotgun (WGS) entry which is preliminary data.</text>
</comment>
<feature type="transmembrane region" description="Helical" evidence="1">
    <location>
        <begin position="6"/>
        <end position="23"/>
    </location>
</feature>
<sequence>MMYQFFMIIASIVVIIILYKFAIKVRDKTVANKVIKFSLNKGRSSKANKKTCSFCKKKAKRLSFYATEVGGVVGVCDSCKPQAERRALLRL</sequence>
<dbReference type="EMBL" id="JACVVD010000003">
    <property type="protein sequence ID" value="MBD0380793.1"/>
    <property type="molecule type" value="Genomic_DNA"/>
</dbReference>
<proteinExistence type="predicted"/>
<dbReference type="Proteomes" id="UP000650466">
    <property type="component" value="Unassembled WGS sequence"/>
</dbReference>
<dbReference type="AlphaFoldDB" id="A0A926KPA0"/>
<evidence type="ECO:0000313" key="3">
    <source>
        <dbReference type="Proteomes" id="UP000650466"/>
    </source>
</evidence>
<protein>
    <submittedName>
        <fullName evidence="2">Uncharacterized protein</fullName>
    </submittedName>
</protein>
<evidence type="ECO:0000256" key="1">
    <source>
        <dbReference type="SAM" id="Phobius"/>
    </source>
</evidence>
<reference evidence="2" key="1">
    <citation type="submission" date="2020-09" db="EMBL/GenBank/DDBJ databases">
        <title>Draft Genome Sequence of Paenibacillus sp. WST5.</title>
        <authorList>
            <person name="Bao Z."/>
        </authorList>
    </citation>
    <scope>NUCLEOTIDE SEQUENCE</scope>
    <source>
        <strain evidence="2">WST5</strain>
    </source>
</reference>
<keyword evidence="1" id="KW-0472">Membrane</keyword>
<keyword evidence="1" id="KW-1133">Transmembrane helix</keyword>